<sequence>MAYPASYRAVSLGYLLLACLVICVGGSNQNPGEITGPCMGCRLFNLHHRQHPEHKQDTAFCQYPCQCPIAVIDCKHENRSEVKDGCGCCFMCAKQLSEACSVKDVCDSAKELYCDKRDEKSIGVCK</sequence>
<feature type="chain" id="PRO_5018675226" description="IGFBP N-terminal domain-containing protein" evidence="2">
    <location>
        <begin position="27"/>
        <end position="126"/>
    </location>
</feature>
<reference evidence="4 5" key="1">
    <citation type="submission" date="2019-01" db="EMBL/GenBank/DDBJ databases">
        <title>A draft genome assembly of the solar-powered sea slug Elysia chlorotica.</title>
        <authorList>
            <person name="Cai H."/>
            <person name="Li Q."/>
            <person name="Fang X."/>
            <person name="Li J."/>
            <person name="Curtis N.E."/>
            <person name="Altenburger A."/>
            <person name="Shibata T."/>
            <person name="Feng M."/>
            <person name="Maeda T."/>
            <person name="Schwartz J.A."/>
            <person name="Shigenobu S."/>
            <person name="Lundholm N."/>
            <person name="Nishiyama T."/>
            <person name="Yang H."/>
            <person name="Hasebe M."/>
            <person name="Li S."/>
            <person name="Pierce S.K."/>
            <person name="Wang J."/>
        </authorList>
    </citation>
    <scope>NUCLEOTIDE SEQUENCE [LARGE SCALE GENOMIC DNA]</scope>
    <source>
        <strain evidence="4">EC2010</strain>
        <tissue evidence="4">Whole organism of an adult</tissue>
    </source>
</reference>
<comment type="caution">
    <text evidence="4">The sequence shown here is derived from an EMBL/GenBank/DDBJ whole genome shotgun (WGS) entry which is preliminary data.</text>
</comment>
<dbReference type="InterPro" id="IPR017891">
    <property type="entry name" value="Insulin_GF-bd_Cys-rich_CS"/>
</dbReference>
<keyword evidence="5" id="KW-1185">Reference proteome</keyword>
<evidence type="ECO:0000313" key="5">
    <source>
        <dbReference type="Proteomes" id="UP000271974"/>
    </source>
</evidence>
<dbReference type="PROSITE" id="PS00222">
    <property type="entry name" value="IGFBP_N_1"/>
    <property type="match status" value="1"/>
</dbReference>
<dbReference type="Proteomes" id="UP000271974">
    <property type="component" value="Unassembled WGS sequence"/>
</dbReference>
<keyword evidence="2" id="KW-0732">Signal</keyword>
<protein>
    <recommendedName>
        <fullName evidence="3">IGFBP N-terminal domain-containing protein</fullName>
    </recommendedName>
</protein>
<evidence type="ECO:0000256" key="2">
    <source>
        <dbReference type="SAM" id="SignalP"/>
    </source>
</evidence>
<organism evidence="4 5">
    <name type="scientific">Elysia chlorotica</name>
    <name type="common">Eastern emerald elysia</name>
    <name type="synonym">Sea slug</name>
    <dbReference type="NCBI Taxonomy" id="188477"/>
    <lineage>
        <taxon>Eukaryota</taxon>
        <taxon>Metazoa</taxon>
        <taxon>Spiralia</taxon>
        <taxon>Lophotrochozoa</taxon>
        <taxon>Mollusca</taxon>
        <taxon>Gastropoda</taxon>
        <taxon>Heterobranchia</taxon>
        <taxon>Euthyneura</taxon>
        <taxon>Panpulmonata</taxon>
        <taxon>Sacoglossa</taxon>
        <taxon>Placobranchoidea</taxon>
        <taxon>Plakobranchidae</taxon>
        <taxon>Elysia</taxon>
    </lineage>
</organism>
<dbReference type="AlphaFoldDB" id="A0A3S1B9N1"/>
<dbReference type="EMBL" id="RQTK01000259">
    <property type="protein sequence ID" value="RUS83062.1"/>
    <property type="molecule type" value="Genomic_DNA"/>
</dbReference>
<gene>
    <name evidence="4" type="ORF">EGW08_009148</name>
</gene>
<dbReference type="InterPro" id="IPR000867">
    <property type="entry name" value="IGFBP-like"/>
</dbReference>
<feature type="non-terminal residue" evidence="4">
    <location>
        <position position="126"/>
    </location>
</feature>
<dbReference type="GO" id="GO:0005576">
    <property type="term" value="C:extracellular region"/>
    <property type="evidence" value="ECO:0007669"/>
    <property type="project" value="InterPro"/>
</dbReference>
<dbReference type="Pfam" id="PF00219">
    <property type="entry name" value="IGFBP"/>
    <property type="match status" value="1"/>
</dbReference>
<feature type="domain" description="IGFBP N-terminal" evidence="3">
    <location>
        <begin position="57"/>
        <end position="126"/>
    </location>
</feature>
<dbReference type="OrthoDB" id="365605at2759"/>
<dbReference type="SUPFAM" id="SSF57184">
    <property type="entry name" value="Growth factor receptor domain"/>
    <property type="match status" value="1"/>
</dbReference>
<keyword evidence="1" id="KW-1015">Disulfide bond</keyword>
<name>A0A3S1B9N1_ELYCH</name>
<evidence type="ECO:0000259" key="3">
    <source>
        <dbReference type="PROSITE" id="PS51323"/>
    </source>
</evidence>
<evidence type="ECO:0000313" key="4">
    <source>
        <dbReference type="EMBL" id="RUS83062.1"/>
    </source>
</evidence>
<proteinExistence type="predicted"/>
<dbReference type="InterPro" id="IPR009030">
    <property type="entry name" value="Growth_fac_rcpt_cys_sf"/>
</dbReference>
<dbReference type="PROSITE" id="PS51323">
    <property type="entry name" value="IGFBP_N_2"/>
    <property type="match status" value="1"/>
</dbReference>
<evidence type="ECO:0000256" key="1">
    <source>
        <dbReference type="ARBA" id="ARBA00023157"/>
    </source>
</evidence>
<dbReference type="SMART" id="SM00121">
    <property type="entry name" value="IB"/>
    <property type="match status" value="1"/>
</dbReference>
<accession>A0A3S1B9N1</accession>
<feature type="signal peptide" evidence="2">
    <location>
        <begin position="1"/>
        <end position="26"/>
    </location>
</feature>